<dbReference type="EMBL" id="JAYMGO010000021">
    <property type="protein sequence ID" value="KAL1252346.1"/>
    <property type="molecule type" value="Genomic_DNA"/>
</dbReference>
<accession>A0ABR3LJX2</accession>
<name>A0ABR3LJX2_9TELE</name>
<comment type="caution">
    <text evidence="2">The sequence shown here is derived from an EMBL/GenBank/DDBJ whole genome shotgun (WGS) entry which is preliminary data.</text>
</comment>
<dbReference type="Proteomes" id="UP001558613">
    <property type="component" value="Unassembled WGS sequence"/>
</dbReference>
<sequence length="103" mass="11647">MVYRSCRLFRSGQKIDHLNAIKALDSSSQSSSQTHSKAGIHCCSITRIRASETSGPLEQLRSDQRLVTHDEDNLDPNPKPDPEPERATHKPPVNRKRKNKNMT</sequence>
<evidence type="ECO:0000256" key="1">
    <source>
        <dbReference type="SAM" id="MobiDB-lite"/>
    </source>
</evidence>
<protein>
    <submittedName>
        <fullName evidence="2">Uncharacterized protein</fullName>
    </submittedName>
</protein>
<feature type="compositionally biased region" description="Basic and acidic residues" evidence="1">
    <location>
        <begin position="78"/>
        <end position="88"/>
    </location>
</feature>
<reference evidence="2 3" key="1">
    <citation type="submission" date="2023-09" db="EMBL/GenBank/DDBJ databases">
        <authorList>
            <person name="Wang M."/>
        </authorList>
    </citation>
    <scope>NUCLEOTIDE SEQUENCE [LARGE SCALE GENOMIC DNA]</scope>
    <source>
        <strain evidence="2">GT-2023</strain>
        <tissue evidence="2">Liver</tissue>
    </source>
</reference>
<keyword evidence="3" id="KW-1185">Reference proteome</keyword>
<feature type="compositionally biased region" description="Basic and acidic residues" evidence="1">
    <location>
        <begin position="60"/>
        <end position="71"/>
    </location>
</feature>
<evidence type="ECO:0000313" key="3">
    <source>
        <dbReference type="Proteomes" id="UP001558613"/>
    </source>
</evidence>
<evidence type="ECO:0000313" key="2">
    <source>
        <dbReference type="EMBL" id="KAL1252346.1"/>
    </source>
</evidence>
<gene>
    <name evidence="2" type="ORF">QQF64_017039</name>
</gene>
<proteinExistence type="predicted"/>
<organism evidence="2 3">
    <name type="scientific">Cirrhinus molitorella</name>
    <name type="common">mud carp</name>
    <dbReference type="NCBI Taxonomy" id="172907"/>
    <lineage>
        <taxon>Eukaryota</taxon>
        <taxon>Metazoa</taxon>
        <taxon>Chordata</taxon>
        <taxon>Craniata</taxon>
        <taxon>Vertebrata</taxon>
        <taxon>Euteleostomi</taxon>
        <taxon>Actinopterygii</taxon>
        <taxon>Neopterygii</taxon>
        <taxon>Teleostei</taxon>
        <taxon>Ostariophysi</taxon>
        <taxon>Cypriniformes</taxon>
        <taxon>Cyprinidae</taxon>
        <taxon>Labeoninae</taxon>
        <taxon>Labeonini</taxon>
        <taxon>Cirrhinus</taxon>
    </lineage>
</organism>
<feature type="region of interest" description="Disordered" evidence="1">
    <location>
        <begin position="52"/>
        <end position="103"/>
    </location>
</feature>
<feature type="compositionally biased region" description="Basic residues" evidence="1">
    <location>
        <begin position="92"/>
        <end position="103"/>
    </location>
</feature>